<dbReference type="AlphaFoldDB" id="A0A9N7UUG3"/>
<organism evidence="2 3">
    <name type="scientific">Pleuronectes platessa</name>
    <name type="common">European plaice</name>
    <dbReference type="NCBI Taxonomy" id="8262"/>
    <lineage>
        <taxon>Eukaryota</taxon>
        <taxon>Metazoa</taxon>
        <taxon>Chordata</taxon>
        <taxon>Craniata</taxon>
        <taxon>Vertebrata</taxon>
        <taxon>Euteleostomi</taxon>
        <taxon>Actinopterygii</taxon>
        <taxon>Neopterygii</taxon>
        <taxon>Teleostei</taxon>
        <taxon>Neoteleostei</taxon>
        <taxon>Acanthomorphata</taxon>
        <taxon>Carangaria</taxon>
        <taxon>Pleuronectiformes</taxon>
        <taxon>Pleuronectoidei</taxon>
        <taxon>Pleuronectidae</taxon>
        <taxon>Pleuronectes</taxon>
    </lineage>
</organism>
<dbReference type="SUPFAM" id="SSF48371">
    <property type="entry name" value="ARM repeat"/>
    <property type="match status" value="1"/>
</dbReference>
<dbReference type="EMBL" id="CADEAL010002300">
    <property type="protein sequence ID" value="CAB1439543.1"/>
    <property type="molecule type" value="Genomic_DNA"/>
</dbReference>
<evidence type="ECO:0000259" key="1">
    <source>
        <dbReference type="Pfam" id="PF02854"/>
    </source>
</evidence>
<accession>A0A9N7UUG3</accession>
<dbReference type="GO" id="GO:0003729">
    <property type="term" value="F:mRNA binding"/>
    <property type="evidence" value="ECO:0007669"/>
    <property type="project" value="TreeGrafter"/>
</dbReference>
<dbReference type="GO" id="GO:0003743">
    <property type="term" value="F:translation initiation factor activity"/>
    <property type="evidence" value="ECO:0007669"/>
    <property type="project" value="TreeGrafter"/>
</dbReference>
<proteinExistence type="predicted"/>
<dbReference type="PANTHER" id="PTHR23253">
    <property type="entry name" value="EUKARYOTIC TRANSLATION INITIATION FACTOR 4 GAMMA"/>
    <property type="match status" value="1"/>
</dbReference>
<dbReference type="PANTHER" id="PTHR23253:SF23">
    <property type="entry name" value="EUKARYOTIC TRANSLATION INITIATION FACTOR 4 GAMMA 3"/>
    <property type="match status" value="1"/>
</dbReference>
<feature type="domain" description="MIF4G" evidence="1">
    <location>
        <begin position="2"/>
        <end position="165"/>
    </location>
</feature>
<dbReference type="InterPro" id="IPR016024">
    <property type="entry name" value="ARM-type_fold"/>
</dbReference>
<evidence type="ECO:0000313" key="2">
    <source>
        <dbReference type="EMBL" id="CAB1439543.1"/>
    </source>
</evidence>
<dbReference type="GO" id="GO:0016281">
    <property type="term" value="C:eukaryotic translation initiation factor 4F complex"/>
    <property type="evidence" value="ECO:0007669"/>
    <property type="project" value="TreeGrafter"/>
</dbReference>
<dbReference type="InterPro" id="IPR003890">
    <property type="entry name" value="MIF4G-like_typ-3"/>
</dbReference>
<evidence type="ECO:0000313" key="3">
    <source>
        <dbReference type="Proteomes" id="UP001153269"/>
    </source>
</evidence>
<dbReference type="Pfam" id="PF02854">
    <property type="entry name" value="MIF4G"/>
    <property type="match status" value="1"/>
</dbReference>
<reference evidence="2" key="1">
    <citation type="submission" date="2020-03" db="EMBL/GenBank/DDBJ databases">
        <authorList>
            <person name="Weist P."/>
        </authorList>
    </citation>
    <scope>NUCLEOTIDE SEQUENCE</scope>
</reference>
<sequence>MCSCLATLIVPTADDSPTKVNFHKLLLSRCQKEFQKEKVDDVAFETKPKMLYSAASTERDRLQVEPEEAKDITQKRFIGNIKLLCELFKHKMLNDFIVHDCLDKLLRNNDEVALECLCILLTTISKGHTCDETKMDHYLNSMEDIVTEGKTSSRIRYMLQDTIDLTLVH</sequence>
<dbReference type="Proteomes" id="UP001153269">
    <property type="component" value="Unassembled WGS sequence"/>
</dbReference>
<comment type="caution">
    <text evidence="2">The sequence shown here is derived from an EMBL/GenBank/DDBJ whole genome shotgun (WGS) entry which is preliminary data.</text>
</comment>
<protein>
    <recommendedName>
        <fullName evidence="1">MIF4G domain-containing protein</fullName>
    </recommendedName>
</protein>
<dbReference type="Gene3D" id="1.25.40.180">
    <property type="match status" value="1"/>
</dbReference>
<gene>
    <name evidence="2" type="ORF">PLEPLA_LOCUS27326</name>
</gene>
<keyword evidence="3" id="KW-1185">Reference proteome</keyword>
<name>A0A9N7UUG3_PLEPL</name>